<proteinExistence type="predicted"/>
<keyword evidence="1" id="KW-0378">Hydrolase</keyword>
<reference evidence="1 2" key="1">
    <citation type="submission" date="2018-04" db="EMBL/GenBank/DDBJ databases">
        <title>Novel species isolated from glacier.</title>
        <authorList>
            <person name="Liu Q."/>
            <person name="Xin Y.-H."/>
        </authorList>
    </citation>
    <scope>NUCLEOTIDE SEQUENCE [LARGE SCALE GENOMIC DNA]</scope>
    <source>
        <strain evidence="1 2">GT1R17</strain>
    </source>
</reference>
<keyword evidence="2" id="KW-1185">Reference proteome</keyword>
<evidence type="ECO:0000313" key="1">
    <source>
        <dbReference type="EMBL" id="PTU32208.1"/>
    </source>
</evidence>
<dbReference type="OrthoDB" id="357991at2"/>
<dbReference type="GO" id="GO:0004177">
    <property type="term" value="F:aminopeptidase activity"/>
    <property type="evidence" value="ECO:0007669"/>
    <property type="project" value="UniProtKB-KW"/>
</dbReference>
<dbReference type="InterPro" id="IPR014553">
    <property type="entry name" value="Aminopept"/>
</dbReference>
<dbReference type="PIRSF" id="PIRSF029285">
    <property type="entry name" value="Aminopept"/>
    <property type="match status" value="1"/>
</dbReference>
<keyword evidence="1" id="KW-0031">Aminopeptidase</keyword>
<name>A0A2T5MI10_9GAMM</name>
<dbReference type="RefSeq" id="WP_107939399.1">
    <property type="nucleotide sequence ID" value="NZ_QANS01000002.1"/>
</dbReference>
<keyword evidence="1" id="KW-0645">Protease</keyword>
<gene>
    <name evidence="1" type="ORF">CJD38_05985</name>
</gene>
<dbReference type="EMBL" id="QANS01000002">
    <property type="protein sequence ID" value="PTU32208.1"/>
    <property type="molecule type" value="Genomic_DNA"/>
</dbReference>
<evidence type="ECO:0000313" key="2">
    <source>
        <dbReference type="Proteomes" id="UP000244248"/>
    </source>
</evidence>
<comment type="caution">
    <text evidence="1">The sequence shown here is derived from an EMBL/GenBank/DDBJ whole genome shotgun (WGS) entry which is preliminary data.</text>
</comment>
<accession>A0A2T5MI10</accession>
<sequence length="357" mass="41066">MRFPLSSILRAALLLTVLPLCACSNLAYYTRLAQGQHELMSARVPIRDIVKDEKQDPALRERLSKVLDARAFATQHLGLPDNDSYTEYADLKRPYVVWNVFATPELSLKPIEHCFLFVGCLAYRGYFDQQQAQEKSDELKAQDNDVYVSGVPAYSTLGWFDDPVINTMMNWSDAVLISTVFHELAHQQLYIKDDTVFNESFANFVGEEGLRQYLALHGGDSAADKLRRQRERQFTELVLASRRRLQMLYESNAPADAKRSGKATEFVRLNSEYQGLREGAWKDYSGYDRWFSKELNNARLLPFGLYDEYVPAFATLFRQSEENWTAFYAAAKALSKLPTKERKARLTELQNTEYKQP</sequence>
<organism evidence="1 2">
    <name type="scientific">Stenotrophobium rhamnosiphilum</name>
    <dbReference type="NCBI Taxonomy" id="2029166"/>
    <lineage>
        <taxon>Bacteria</taxon>
        <taxon>Pseudomonadati</taxon>
        <taxon>Pseudomonadota</taxon>
        <taxon>Gammaproteobacteria</taxon>
        <taxon>Nevskiales</taxon>
        <taxon>Nevskiaceae</taxon>
        <taxon>Stenotrophobium</taxon>
    </lineage>
</organism>
<dbReference type="Proteomes" id="UP000244248">
    <property type="component" value="Unassembled WGS sequence"/>
</dbReference>
<dbReference type="Pfam" id="PF10023">
    <property type="entry name" value="Aminopep"/>
    <property type="match status" value="1"/>
</dbReference>
<dbReference type="AlphaFoldDB" id="A0A2T5MI10"/>
<protein>
    <submittedName>
        <fullName evidence="1">Aminopeptidase</fullName>
    </submittedName>
</protein>